<organism evidence="1">
    <name type="scientific">Anguilla anguilla</name>
    <name type="common">European freshwater eel</name>
    <name type="synonym">Muraena anguilla</name>
    <dbReference type="NCBI Taxonomy" id="7936"/>
    <lineage>
        <taxon>Eukaryota</taxon>
        <taxon>Metazoa</taxon>
        <taxon>Chordata</taxon>
        <taxon>Craniata</taxon>
        <taxon>Vertebrata</taxon>
        <taxon>Euteleostomi</taxon>
        <taxon>Actinopterygii</taxon>
        <taxon>Neopterygii</taxon>
        <taxon>Teleostei</taxon>
        <taxon>Anguilliformes</taxon>
        <taxon>Anguillidae</taxon>
        <taxon>Anguilla</taxon>
    </lineage>
</organism>
<evidence type="ECO:0000313" key="1">
    <source>
        <dbReference type="EMBL" id="JAH83968.1"/>
    </source>
</evidence>
<proteinExistence type="predicted"/>
<dbReference type="AlphaFoldDB" id="A0A0E9W378"/>
<name>A0A0E9W378_ANGAN</name>
<dbReference type="EMBL" id="GBXM01024609">
    <property type="protein sequence ID" value="JAH83968.1"/>
    <property type="molecule type" value="Transcribed_RNA"/>
</dbReference>
<sequence length="38" mass="4179">MSHESESFVLLPTFSEASLSPSVSSFSFGTGLFKINFY</sequence>
<accession>A0A0E9W378</accession>
<reference evidence="1" key="2">
    <citation type="journal article" date="2015" name="Fish Shellfish Immunol.">
        <title>Early steps in the European eel (Anguilla anguilla)-Vibrio vulnificus interaction in the gills: Role of the RtxA13 toxin.</title>
        <authorList>
            <person name="Callol A."/>
            <person name="Pajuelo D."/>
            <person name="Ebbesson L."/>
            <person name="Teles M."/>
            <person name="MacKenzie S."/>
            <person name="Amaro C."/>
        </authorList>
    </citation>
    <scope>NUCLEOTIDE SEQUENCE</scope>
</reference>
<reference evidence="1" key="1">
    <citation type="submission" date="2014-11" db="EMBL/GenBank/DDBJ databases">
        <authorList>
            <person name="Amaro Gonzalez C."/>
        </authorList>
    </citation>
    <scope>NUCLEOTIDE SEQUENCE</scope>
</reference>
<protein>
    <submittedName>
        <fullName evidence="1">Uncharacterized protein</fullName>
    </submittedName>
</protein>